<evidence type="ECO:0000313" key="9">
    <source>
        <dbReference type="EMBL" id="EGU32625.1"/>
    </source>
</evidence>
<evidence type="ECO:0000256" key="2">
    <source>
        <dbReference type="ARBA" id="ARBA00011738"/>
    </source>
</evidence>
<accession>F9RS13</accession>
<dbReference type="Gene3D" id="3.90.1200.10">
    <property type="match status" value="1"/>
</dbReference>
<evidence type="ECO:0000256" key="3">
    <source>
        <dbReference type="ARBA" id="ARBA00012128"/>
    </source>
</evidence>
<dbReference type="RefSeq" id="WP_005597708.1">
    <property type="nucleotide sequence ID" value="NZ_AFWE01000183.1"/>
</dbReference>
<dbReference type="EC" id="2.7.1.100" evidence="3"/>
<comment type="subunit">
    <text evidence="2">Homodimer.</text>
</comment>
<dbReference type="AlphaFoldDB" id="F9RS13"/>
<comment type="similarity">
    <text evidence="1">Belongs to the methylthioribose kinase family.</text>
</comment>
<feature type="domain" description="Aminoglycoside phosphotransferase" evidence="8">
    <location>
        <begin position="223"/>
        <end position="269"/>
    </location>
</feature>
<gene>
    <name evidence="9" type="primary">mtnK</name>
    <name evidence="9" type="ORF">VIS19158_07340</name>
</gene>
<dbReference type="InterPro" id="IPR011009">
    <property type="entry name" value="Kinase-like_dom_sf"/>
</dbReference>
<dbReference type="NCBIfam" id="TIGR01767">
    <property type="entry name" value="MTRK"/>
    <property type="match status" value="1"/>
</dbReference>
<dbReference type="PANTHER" id="PTHR34273:SF2">
    <property type="entry name" value="METHYLTHIORIBOSE KINASE"/>
    <property type="match status" value="1"/>
</dbReference>
<evidence type="ECO:0000313" key="10">
    <source>
        <dbReference type="Proteomes" id="UP000004349"/>
    </source>
</evidence>
<dbReference type="PIRSF" id="PIRSF031134">
    <property type="entry name" value="MTRK"/>
    <property type="match status" value="1"/>
</dbReference>
<sequence length="400" mass="46009">MYSTHFKLNFEDIPHYVEEKLHFFGKTEGLEIKELSDGNINYVYKIIDQESNRSLILKQADVVLRSSGRPLDVKRSEIEATMLQIQHKLAPEMIPEVYFYDQVMSVTFMEDVSEFKNFRYEMMDRQVFPSFHKQIISYFSKTALGTTDLILNRAEKKANVAKFTNVELCDISEDLVFTEPFNNYKGRNIITQGNEEYVNEHIYSNNQLVSEAMKLRYNFMNNAQALIHGDLHSGSIFINHNGIKVLDPEFAFYGPIGYDIGNVIAHLVMPAMVCQVTDEESETKDNFINWVASTVPAILYGFEREFKKAYLATVQEDVAKNEMFVEWYTRQIVADAKGYAGLEIIRRVIGDTKVKELETIQDSQQRIAVERKLIELASSLIINRDVNGQDLHSLLSALNG</sequence>
<dbReference type="EMBL" id="AFWE01000183">
    <property type="protein sequence ID" value="EGU32625.1"/>
    <property type="molecule type" value="Genomic_DNA"/>
</dbReference>
<proteinExistence type="inferred from homology"/>
<dbReference type="GO" id="GO:0009086">
    <property type="term" value="P:methionine biosynthetic process"/>
    <property type="evidence" value="ECO:0007669"/>
    <property type="project" value="InterPro"/>
</dbReference>
<dbReference type="InterPro" id="IPR002575">
    <property type="entry name" value="Aminoglycoside_PTrfase"/>
</dbReference>
<keyword evidence="7" id="KW-0067">ATP-binding</keyword>
<dbReference type="eggNOG" id="COG4857">
    <property type="taxonomic scope" value="Bacteria"/>
</dbReference>
<evidence type="ECO:0000256" key="4">
    <source>
        <dbReference type="ARBA" id="ARBA00022679"/>
    </source>
</evidence>
<evidence type="ECO:0000256" key="1">
    <source>
        <dbReference type="ARBA" id="ARBA00010165"/>
    </source>
</evidence>
<dbReference type="GO" id="GO:0046522">
    <property type="term" value="F:S-methyl-5-thioribose kinase activity"/>
    <property type="evidence" value="ECO:0007669"/>
    <property type="project" value="UniProtKB-EC"/>
</dbReference>
<evidence type="ECO:0000259" key="8">
    <source>
        <dbReference type="Pfam" id="PF01636"/>
    </source>
</evidence>
<dbReference type="SUPFAM" id="SSF56112">
    <property type="entry name" value="Protein kinase-like (PK-like)"/>
    <property type="match status" value="1"/>
</dbReference>
<protein>
    <recommendedName>
        <fullName evidence="3">S-methyl-5-thioribose kinase</fullName>
        <ecNumber evidence="3">2.7.1.100</ecNumber>
    </recommendedName>
</protein>
<evidence type="ECO:0000256" key="5">
    <source>
        <dbReference type="ARBA" id="ARBA00022741"/>
    </source>
</evidence>
<organism evidence="9 10">
    <name type="scientific">Vibrio scophthalmi LMG 19158</name>
    <dbReference type="NCBI Taxonomy" id="870967"/>
    <lineage>
        <taxon>Bacteria</taxon>
        <taxon>Pseudomonadati</taxon>
        <taxon>Pseudomonadota</taxon>
        <taxon>Gammaproteobacteria</taxon>
        <taxon>Vibrionales</taxon>
        <taxon>Vibrionaceae</taxon>
        <taxon>Vibrio</taxon>
    </lineage>
</organism>
<dbReference type="PANTHER" id="PTHR34273">
    <property type="entry name" value="METHYLTHIORIBOSE KINASE"/>
    <property type="match status" value="1"/>
</dbReference>
<dbReference type="Proteomes" id="UP000004349">
    <property type="component" value="Unassembled WGS sequence"/>
</dbReference>
<name>F9RS13_9VIBR</name>
<evidence type="ECO:0000256" key="6">
    <source>
        <dbReference type="ARBA" id="ARBA00022777"/>
    </source>
</evidence>
<dbReference type="GO" id="GO:0005524">
    <property type="term" value="F:ATP binding"/>
    <property type="evidence" value="ECO:0007669"/>
    <property type="project" value="UniProtKB-KW"/>
</dbReference>
<dbReference type="Pfam" id="PF01636">
    <property type="entry name" value="APH"/>
    <property type="match status" value="1"/>
</dbReference>
<keyword evidence="6 9" id="KW-0418">Kinase</keyword>
<keyword evidence="4 9" id="KW-0808">Transferase</keyword>
<dbReference type="Gene3D" id="3.30.200.20">
    <property type="entry name" value="Phosphorylase Kinase, domain 1"/>
    <property type="match status" value="1"/>
</dbReference>
<reference evidence="9 10" key="1">
    <citation type="journal article" date="2012" name="Int. J. Syst. Evol. Microbiol.">
        <title>Vibrio caribbeanicus sp. nov., isolated from the marine sponge Scleritoderma cyanea.</title>
        <authorList>
            <person name="Hoffmann M."/>
            <person name="Monday S.R."/>
            <person name="Allard M.W."/>
            <person name="Strain E.A."/>
            <person name="Whittaker P."/>
            <person name="Naum M."/>
            <person name="McCarthy P.J."/>
            <person name="Lopez J.V."/>
            <person name="Fischer M."/>
            <person name="Brown E.W."/>
        </authorList>
    </citation>
    <scope>NUCLEOTIDE SEQUENCE [LARGE SCALE GENOMIC DNA]</scope>
    <source>
        <strain evidence="9 10">LMG 19158</strain>
    </source>
</reference>
<dbReference type="InterPro" id="IPR009212">
    <property type="entry name" value="Methylthioribose_kinase"/>
</dbReference>
<comment type="caution">
    <text evidence="9">The sequence shown here is derived from an EMBL/GenBank/DDBJ whole genome shotgun (WGS) entry which is preliminary data.</text>
</comment>
<keyword evidence="5" id="KW-0547">Nucleotide-binding</keyword>
<evidence type="ECO:0000256" key="7">
    <source>
        <dbReference type="ARBA" id="ARBA00022840"/>
    </source>
</evidence>